<keyword evidence="4" id="KW-0410">Iron transport</keyword>
<dbReference type="Proteomes" id="UP001160625">
    <property type="component" value="Unassembled WGS sequence"/>
</dbReference>
<dbReference type="Gene3D" id="3.55.50.30">
    <property type="match status" value="1"/>
</dbReference>
<keyword evidence="12" id="KW-0732">Signal</keyword>
<evidence type="ECO:0000256" key="3">
    <source>
        <dbReference type="ARBA" id="ARBA00022452"/>
    </source>
</evidence>
<evidence type="ECO:0000256" key="8">
    <source>
        <dbReference type="ARBA" id="ARBA00023077"/>
    </source>
</evidence>
<evidence type="ECO:0000256" key="5">
    <source>
        <dbReference type="ARBA" id="ARBA00022692"/>
    </source>
</evidence>
<dbReference type="PANTHER" id="PTHR32552:SF81">
    <property type="entry name" value="TONB-DEPENDENT OUTER MEMBRANE RECEPTOR"/>
    <property type="match status" value="1"/>
</dbReference>
<organism evidence="14 15">
    <name type="scientific">Sphingomonas oryzagri</name>
    <dbReference type="NCBI Taxonomy" id="3042314"/>
    <lineage>
        <taxon>Bacteria</taxon>
        <taxon>Pseudomonadati</taxon>
        <taxon>Pseudomonadota</taxon>
        <taxon>Alphaproteobacteria</taxon>
        <taxon>Sphingomonadales</taxon>
        <taxon>Sphingomonadaceae</taxon>
        <taxon>Sphingomonas</taxon>
    </lineage>
</organism>
<evidence type="ECO:0000256" key="12">
    <source>
        <dbReference type="SAM" id="SignalP"/>
    </source>
</evidence>
<name>A0ABT6N0F1_9SPHN</name>
<keyword evidence="14" id="KW-0675">Receptor</keyword>
<dbReference type="SMART" id="SM00965">
    <property type="entry name" value="STN"/>
    <property type="match status" value="1"/>
</dbReference>
<evidence type="ECO:0000256" key="10">
    <source>
        <dbReference type="ARBA" id="ARBA00023237"/>
    </source>
</evidence>
<evidence type="ECO:0000256" key="11">
    <source>
        <dbReference type="RuleBase" id="RU003357"/>
    </source>
</evidence>
<dbReference type="SUPFAM" id="SSF56935">
    <property type="entry name" value="Porins"/>
    <property type="match status" value="1"/>
</dbReference>
<dbReference type="Gene3D" id="2.40.170.20">
    <property type="entry name" value="TonB-dependent receptor, beta-barrel domain"/>
    <property type="match status" value="1"/>
</dbReference>
<proteinExistence type="inferred from homology"/>
<feature type="domain" description="Secretin/TonB short N-terminal" evidence="13">
    <location>
        <begin position="48"/>
        <end position="99"/>
    </location>
</feature>
<evidence type="ECO:0000256" key="9">
    <source>
        <dbReference type="ARBA" id="ARBA00023136"/>
    </source>
</evidence>
<keyword evidence="9 11" id="KW-0472">Membrane</keyword>
<evidence type="ECO:0000313" key="15">
    <source>
        <dbReference type="Proteomes" id="UP001160625"/>
    </source>
</evidence>
<dbReference type="Pfam" id="PF07715">
    <property type="entry name" value="Plug"/>
    <property type="match status" value="1"/>
</dbReference>
<keyword evidence="6" id="KW-0408">Iron</keyword>
<dbReference type="InterPro" id="IPR036942">
    <property type="entry name" value="Beta-barrel_TonB_sf"/>
</dbReference>
<dbReference type="InterPro" id="IPR039426">
    <property type="entry name" value="TonB-dep_rcpt-like"/>
</dbReference>
<evidence type="ECO:0000313" key="14">
    <source>
        <dbReference type="EMBL" id="MDH7638784.1"/>
    </source>
</evidence>
<accession>A0ABT6N0F1</accession>
<reference evidence="14" key="1">
    <citation type="submission" date="2023-04" db="EMBL/GenBank/DDBJ databases">
        <title>Sphingomonas sp. MAHUQ-71 isolated from rice field.</title>
        <authorList>
            <person name="Huq M.A."/>
        </authorList>
    </citation>
    <scope>NUCLEOTIDE SEQUENCE</scope>
    <source>
        <strain evidence="14">MAHUQ-71</strain>
    </source>
</reference>
<evidence type="ECO:0000259" key="13">
    <source>
        <dbReference type="SMART" id="SM00965"/>
    </source>
</evidence>
<comment type="caution">
    <text evidence="14">The sequence shown here is derived from an EMBL/GenBank/DDBJ whole genome shotgun (WGS) entry which is preliminary data.</text>
</comment>
<comment type="similarity">
    <text evidence="11">Belongs to the TonB-dependent receptor family.</text>
</comment>
<keyword evidence="8 11" id="KW-0798">TonB box</keyword>
<dbReference type="InterPro" id="IPR000531">
    <property type="entry name" value="Beta-barrel_TonB"/>
</dbReference>
<dbReference type="EMBL" id="JARYGZ010000001">
    <property type="protein sequence ID" value="MDH7638784.1"/>
    <property type="molecule type" value="Genomic_DNA"/>
</dbReference>
<evidence type="ECO:0000256" key="4">
    <source>
        <dbReference type="ARBA" id="ARBA00022496"/>
    </source>
</evidence>
<feature type="signal peptide" evidence="12">
    <location>
        <begin position="1"/>
        <end position="22"/>
    </location>
</feature>
<feature type="chain" id="PRO_5046037860" evidence="12">
    <location>
        <begin position="23"/>
        <end position="814"/>
    </location>
</feature>
<dbReference type="InterPro" id="IPR011662">
    <property type="entry name" value="Secretin/TonB_short_N"/>
</dbReference>
<evidence type="ECO:0000256" key="7">
    <source>
        <dbReference type="ARBA" id="ARBA00023065"/>
    </source>
</evidence>
<evidence type="ECO:0000256" key="2">
    <source>
        <dbReference type="ARBA" id="ARBA00022448"/>
    </source>
</evidence>
<sequence length="814" mass="86833">MTHRTASFLSAVALLAPATAHAESRDRIDLPSGPLGEAIVALSRSTGASIRLSDPALWQRPVRAIRGRMSVGQALDRLLAGSGARPVALGGDTWQIAPAAPPRPKLIPAVLQTVDPPSPDIVVSASKRGVRLADFPGSVSVFSGTDLGTSGAAGSDAIANRASNVTSTHLGAGRDKLFIRGVADSGLVGQSQATVGQYFGDLRLSYNAPDPNLQLYDISSIEILEGPQGTLYGAGSPGGIIRIVQNEPIPGRFEAGVTAGVSAIEHGAMGGDGSAMLNLPVIDDTVALRLVGYASTDGGYIDNVTTGKKNINRTYTEGGRASLRIEPGSGWSIRLGTVIQNIHGDDSQYADKNGPPLTRASTIAQPYDDQYRMGQATITKDLGDLRFTSSNAFVRQDIDERFDATLPGDSPRLFRQQNHTTLFTTENRLARPMSNGFGWVIGTSFLRNSARITREIGPVDQLSPAAGVLNTINEETAYGEISAQPIRGLTITAGARLTHSRLSGHAIGDMIGQLPADFRGDFTAPTATTQSPSYQTVQSDADIAAVQHNRSETKLLPSISASVEPARGLILYTRFQQGFRPGGLAIGNNLVRRFRSDRVSTGEAGFRYDRPGDDAFSIAASVAYTDWRDIQADFVDADGLPVTTNIGDGRIWSFDARVAWKPVPSLRLEGSVVVNDSRLTRPDYGPLQFFRLVATEEKVHEQLPNVAELSGRIGFDWQHRIGDYQLNAGGWARYIGKSRLGVGPVLGGKEGDYVDTGLSVRIGKGGYGVTLSATNLLDTVGNRFALGTPIDVIRNTEITPLQPRTIRLGFDAHF</sequence>
<comment type="subcellular location">
    <subcellularLocation>
        <location evidence="1">Cell outer membrane</location>
        <topology evidence="1">Multi-pass membrane protein</topology>
    </subcellularLocation>
</comment>
<keyword evidence="5" id="KW-0812">Transmembrane</keyword>
<keyword evidence="15" id="KW-1185">Reference proteome</keyword>
<keyword evidence="2" id="KW-0813">Transport</keyword>
<dbReference type="InterPro" id="IPR012910">
    <property type="entry name" value="Plug_dom"/>
</dbReference>
<protein>
    <submittedName>
        <fullName evidence="14">TonB-dependent receptor</fullName>
    </submittedName>
</protein>
<evidence type="ECO:0000256" key="6">
    <source>
        <dbReference type="ARBA" id="ARBA00023004"/>
    </source>
</evidence>
<keyword evidence="7" id="KW-0406">Ion transport</keyword>
<keyword evidence="10" id="KW-0998">Cell outer membrane</keyword>
<dbReference type="PANTHER" id="PTHR32552">
    <property type="entry name" value="FERRICHROME IRON RECEPTOR-RELATED"/>
    <property type="match status" value="1"/>
</dbReference>
<gene>
    <name evidence="14" type="ORF">QGN17_08580</name>
</gene>
<evidence type="ECO:0000256" key="1">
    <source>
        <dbReference type="ARBA" id="ARBA00004571"/>
    </source>
</evidence>
<dbReference type="RefSeq" id="WP_281044064.1">
    <property type="nucleotide sequence ID" value="NZ_JARYGZ010000001.1"/>
</dbReference>
<dbReference type="Pfam" id="PF00593">
    <property type="entry name" value="TonB_dep_Rec_b-barrel"/>
    <property type="match status" value="1"/>
</dbReference>
<keyword evidence="3" id="KW-1134">Transmembrane beta strand</keyword>